<evidence type="ECO:0000313" key="1">
    <source>
        <dbReference type="EMBL" id="GEM49834.1"/>
    </source>
</evidence>
<dbReference type="RefSeq" id="WP_146891172.1">
    <property type="nucleotide sequence ID" value="NZ_BJXB01000045.1"/>
</dbReference>
<keyword evidence="2" id="KW-1185">Reference proteome</keyword>
<protein>
    <submittedName>
        <fullName evidence="1">Uncharacterized protein</fullName>
    </submittedName>
</protein>
<reference evidence="1 2" key="1">
    <citation type="submission" date="2019-07" db="EMBL/GenBank/DDBJ databases">
        <title>Whole genome shotgun sequence of Deinococcus cellulosilyticus NBRC 106333.</title>
        <authorList>
            <person name="Hosoyama A."/>
            <person name="Uohara A."/>
            <person name="Ohji S."/>
            <person name="Ichikawa N."/>
        </authorList>
    </citation>
    <scope>NUCLEOTIDE SEQUENCE [LARGE SCALE GENOMIC DNA]</scope>
    <source>
        <strain evidence="1 2">NBRC 106333</strain>
    </source>
</reference>
<accession>A0A511NAH5</accession>
<name>A0A511NAH5_DEIC1</name>
<gene>
    <name evidence="1" type="ORF">DC3_54690</name>
</gene>
<dbReference type="Proteomes" id="UP000321306">
    <property type="component" value="Unassembled WGS sequence"/>
</dbReference>
<dbReference type="AlphaFoldDB" id="A0A511NAH5"/>
<organism evidence="1 2">
    <name type="scientific">Deinococcus cellulosilyticus (strain DSM 18568 / NBRC 106333 / KACC 11606 / 5516J-15)</name>
    <dbReference type="NCBI Taxonomy" id="1223518"/>
    <lineage>
        <taxon>Bacteria</taxon>
        <taxon>Thermotogati</taxon>
        <taxon>Deinococcota</taxon>
        <taxon>Deinococci</taxon>
        <taxon>Deinococcales</taxon>
        <taxon>Deinococcaceae</taxon>
        <taxon>Deinococcus</taxon>
    </lineage>
</organism>
<sequence length="79" mass="8908">MDAAHQNFKFRDADFLEQEFGKLSLLEAEPSTFAALTDALYEAGIPMMVHHQSSTIYVFFHFLSQAQSIQTAFKSPHAV</sequence>
<proteinExistence type="predicted"/>
<comment type="caution">
    <text evidence="1">The sequence shown here is derived from an EMBL/GenBank/DDBJ whole genome shotgun (WGS) entry which is preliminary data.</text>
</comment>
<evidence type="ECO:0000313" key="2">
    <source>
        <dbReference type="Proteomes" id="UP000321306"/>
    </source>
</evidence>
<dbReference type="EMBL" id="BJXB01000045">
    <property type="protein sequence ID" value="GEM49834.1"/>
    <property type="molecule type" value="Genomic_DNA"/>
</dbReference>